<proteinExistence type="inferred from homology"/>
<organism evidence="10 11">
    <name type="scientific">Folsomia candida</name>
    <name type="common">Springtail</name>
    <dbReference type="NCBI Taxonomy" id="158441"/>
    <lineage>
        <taxon>Eukaryota</taxon>
        <taxon>Metazoa</taxon>
        <taxon>Ecdysozoa</taxon>
        <taxon>Arthropoda</taxon>
        <taxon>Hexapoda</taxon>
        <taxon>Collembola</taxon>
        <taxon>Entomobryomorpha</taxon>
        <taxon>Isotomoidea</taxon>
        <taxon>Isotomidae</taxon>
        <taxon>Proisotominae</taxon>
        <taxon>Folsomia</taxon>
    </lineage>
</organism>
<dbReference type="EMBL" id="LNIX01000009">
    <property type="protein sequence ID" value="OXA50467.1"/>
    <property type="molecule type" value="Genomic_DNA"/>
</dbReference>
<feature type="chain" id="PRO_5012488745" description="Epoxide hydrolase" evidence="8">
    <location>
        <begin position="18"/>
        <end position="459"/>
    </location>
</feature>
<dbReference type="PANTHER" id="PTHR21661">
    <property type="entry name" value="EPOXIDE HYDROLASE 1-RELATED"/>
    <property type="match status" value="1"/>
</dbReference>
<dbReference type="Pfam" id="PF06441">
    <property type="entry name" value="EHN"/>
    <property type="match status" value="1"/>
</dbReference>
<evidence type="ECO:0000256" key="8">
    <source>
        <dbReference type="SAM" id="SignalP"/>
    </source>
</evidence>
<dbReference type="GO" id="GO:0033961">
    <property type="term" value="F:cis-stilbene-oxide hydrolase activity"/>
    <property type="evidence" value="ECO:0007669"/>
    <property type="project" value="UniProtKB-UniRule"/>
</dbReference>
<feature type="active site" description="Nucleophile" evidence="7">
    <location>
        <position position="227"/>
    </location>
</feature>
<reference evidence="10 11" key="1">
    <citation type="submission" date="2015-12" db="EMBL/GenBank/DDBJ databases">
        <title>The genome of Folsomia candida.</title>
        <authorList>
            <person name="Faddeeva A."/>
            <person name="Derks M.F."/>
            <person name="Anvar Y."/>
            <person name="Smit S."/>
            <person name="Van Straalen N."/>
            <person name="Roelofs D."/>
        </authorList>
    </citation>
    <scope>NUCLEOTIDE SEQUENCE [LARGE SCALE GENOMIC DNA]</scope>
    <source>
        <strain evidence="10 11">VU population</strain>
        <tissue evidence="10">Whole body</tissue>
    </source>
</reference>
<dbReference type="InterPro" id="IPR010497">
    <property type="entry name" value="Epoxide_hydro_N"/>
</dbReference>
<dbReference type="PANTHER" id="PTHR21661:SF35">
    <property type="entry name" value="EPOXIDE HYDROLASE"/>
    <property type="match status" value="1"/>
</dbReference>
<evidence type="ECO:0000256" key="2">
    <source>
        <dbReference type="ARBA" id="ARBA00004111"/>
    </source>
</evidence>
<dbReference type="InterPro" id="IPR016292">
    <property type="entry name" value="Epoxide_hydrolase"/>
</dbReference>
<dbReference type="InterPro" id="IPR029058">
    <property type="entry name" value="AB_hydrolase_fold"/>
</dbReference>
<dbReference type="Proteomes" id="UP000198287">
    <property type="component" value="Unassembled WGS sequence"/>
</dbReference>
<evidence type="ECO:0000256" key="1">
    <source>
        <dbReference type="ARBA" id="ARBA00000221"/>
    </source>
</evidence>
<keyword evidence="6" id="KW-0256">Endoplasmic reticulum</keyword>
<feature type="signal peptide" evidence="8">
    <location>
        <begin position="1"/>
        <end position="17"/>
    </location>
</feature>
<accession>A0A226E0H1</accession>
<name>A0A226E0H1_FOLCA</name>
<keyword evidence="5 6" id="KW-0378">Hydrolase</keyword>
<comment type="caution">
    <text evidence="10">The sequence shown here is derived from an EMBL/GenBank/DDBJ whole genome shotgun (WGS) entry which is preliminary data.</text>
</comment>
<dbReference type="OMA" id="YSAMMVT"/>
<dbReference type="PRINTS" id="PR00412">
    <property type="entry name" value="EPOXHYDRLASE"/>
</dbReference>
<comment type="subcellular location">
    <subcellularLocation>
        <location evidence="6">Endoplasmic reticulum membrane</location>
    </subcellularLocation>
    <subcellularLocation>
        <location evidence="2">Microsome membrane</location>
        <topology evidence="2">Single-pass membrane protein</topology>
    </subcellularLocation>
</comment>
<dbReference type="PIRSF" id="PIRSF001112">
    <property type="entry name" value="Epoxide_hydrolase"/>
    <property type="match status" value="1"/>
</dbReference>
<dbReference type="OrthoDB" id="7130006at2759"/>
<evidence type="ECO:0000256" key="6">
    <source>
        <dbReference type="PIRNR" id="PIRNR001112"/>
    </source>
</evidence>
<evidence type="ECO:0000256" key="4">
    <source>
        <dbReference type="ARBA" id="ARBA00022797"/>
    </source>
</evidence>
<feature type="domain" description="Epoxide hydrolase N-terminal" evidence="9">
    <location>
        <begin position="52"/>
        <end position="162"/>
    </location>
</feature>
<feature type="active site" description="Proton acceptor" evidence="7">
    <location>
        <position position="429"/>
    </location>
</feature>
<keyword evidence="6" id="KW-0472">Membrane</keyword>
<protein>
    <recommendedName>
        <fullName evidence="6">Epoxide hydrolase</fullName>
        <ecNumber evidence="6">3.3.2.9</ecNumber>
    </recommendedName>
</protein>
<feature type="active site" description="Proton donor" evidence="7">
    <location>
        <position position="373"/>
    </location>
</feature>
<dbReference type="EC" id="3.3.2.9" evidence="6"/>
<dbReference type="AlphaFoldDB" id="A0A226E0H1"/>
<dbReference type="SUPFAM" id="SSF53474">
    <property type="entry name" value="alpha/beta-Hydrolases"/>
    <property type="match status" value="1"/>
</dbReference>
<dbReference type="STRING" id="158441.A0A226E0H1"/>
<gene>
    <name evidence="10" type="ORF">Fcan01_15037</name>
</gene>
<dbReference type="GO" id="GO:0005789">
    <property type="term" value="C:endoplasmic reticulum membrane"/>
    <property type="evidence" value="ECO:0007669"/>
    <property type="project" value="UniProtKB-SubCell"/>
</dbReference>
<dbReference type="Gene3D" id="3.40.50.1820">
    <property type="entry name" value="alpha/beta hydrolase"/>
    <property type="match status" value="1"/>
</dbReference>
<comment type="catalytic activity">
    <reaction evidence="6">
        <text>cis-stilbene oxide + H2O = (1R,2R)-hydrobenzoin</text>
        <dbReference type="Rhea" id="RHEA:23900"/>
        <dbReference type="ChEBI" id="CHEBI:15377"/>
        <dbReference type="ChEBI" id="CHEBI:50004"/>
        <dbReference type="ChEBI" id="CHEBI:50014"/>
        <dbReference type="EC" id="3.3.2.9"/>
    </reaction>
</comment>
<keyword evidence="11" id="KW-1185">Reference proteome</keyword>
<sequence length="459" mass="51516">MGFIIKLVLLLATVISAYVAYLALVPAPVPKVENEFWGPASLSKKADDTAVRDFKIKIDDKVITDLKSRLKSELDSKRYAPPLDGVGFEYGFNTNFLPKVLNHWATKYDWKQREQLLNKFPHFKTQIGGIDIHFQRIKSKKNYKKTLPVLLLHGWPGSIVEFQKIIPLLTDPEKSDYNYEVITPSLPGYGFSEAAHRPGMDTVAMANIFLRLMKRLGHEKFYIMGGDWGAIIVSDMAALYPENVLGSHSTMCSSMHPLGTARLMLTSLFPSYLAEPVIADKMFPLSKFFSFLLRETGYFHLQATKPDTVGVALSQSPSGLAAYILEKFSTWTDASKIDREDGGLLEKFTLDELLDNLMLYWVTNSVTSSMRLYSEFATANKKHRMDSVPITVPAACLMLPEELALVPEFTLRDKYPNLQQFTMGSKGGHFGAFEVPDVVAEDAIKFFNGLQKSSPPKAK</sequence>
<evidence type="ECO:0000256" key="7">
    <source>
        <dbReference type="PIRSR" id="PIRSR001112-1"/>
    </source>
</evidence>
<evidence type="ECO:0000313" key="10">
    <source>
        <dbReference type="EMBL" id="OXA50467.1"/>
    </source>
</evidence>
<evidence type="ECO:0000256" key="5">
    <source>
        <dbReference type="ARBA" id="ARBA00022801"/>
    </source>
</evidence>
<dbReference type="GO" id="GO:0097176">
    <property type="term" value="P:epoxide metabolic process"/>
    <property type="evidence" value="ECO:0007669"/>
    <property type="project" value="TreeGrafter"/>
</dbReference>
<evidence type="ECO:0000313" key="11">
    <source>
        <dbReference type="Proteomes" id="UP000198287"/>
    </source>
</evidence>
<comment type="similarity">
    <text evidence="3 6">Belongs to the peptidase S33 family.</text>
</comment>
<keyword evidence="4 6" id="KW-0058">Aromatic hydrocarbons catabolism</keyword>
<comment type="catalytic activity">
    <reaction evidence="1 6">
        <text>1-(4-methoxyphenyl)-N-methyl-N-[(3-methyloxetan-3-yl)methyl]methanamine + H2O = 2-{[(4-methoxybenzyl)(methyl)amino]methyl}-2-methylpropane-1,3-diol</text>
        <dbReference type="Rhea" id="RHEA:55764"/>
        <dbReference type="ChEBI" id="CHEBI:15377"/>
        <dbReference type="ChEBI" id="CHEBI:139161"/>
        <dbReference type="ChEBI" id="CHEBI:139164"/>
        <dbReference type="EC" id="3.3.2.9"/>
    </reaction>
</comment>
<keyword evidence="8" id="KW-0732">Signal</keyword>
<evidence type="ECO:0000259" key="9">
    <source>
        <dbReference type="Pfam" id="PF06441"/>
    </source>
</evidence>
<dbReference type="InterPro" id="IPR000639">
    <property type="entry name" value="Epox_hydrolase-like"/>
</dbReference>
<evidence type="ECO:0000256" key="3">
    <source>
        <dbReference type="ARBA" id="ARBA00010088"/>
    </source>
</evidence>